<dbReference type="EMBL" id="CAJNOK010000275">
    <property type="protein sequence ID" value="CAF0741856.1"/>
    <property type="molecule type" value="Genomic_DNA"/>
</dbReference>
<organism evidence="8 9">
    <name type="scientific">Didymodactylos carnosus</name>
    <dbReference type="NCBI Taxonomy" id="1234261"/>
    <lineage>
        <taxon>Eukaryota</taxon>
        <taxon>Metazoa</taxon>
        <taxon>Spiralia</taxon>
        <taxon>Gnathifera</taxon>
        <taxon>Rotifera</taxon>
        <taxon>Eurotatoria</taxon>
        <taxon>Bdelloidea</taxon>
        <taxon>Philodinida</taxon>
        <taxon>Philodinidae</taxon>
        <taxon>Didymodactylos</taxon>
    </lineage>
</organism>
<feature type="coiled-coil region" evidence="4">
    <location>
        <begin position="1230"/>
        <end position="1391"/>
    </location>
</feature>
<dbReference type="Proteomes" id="UP000682733">
    <property type="component" value="Unassembled WGS sequence"/>
</dbReference>
<feature type="region of interest" description="Disordered" evidence="5">
    <location>
        <begin position="333"/>
        <end position="358"/>
    </location>
</feature>
<dbReference type="InterPro" id="IPR000237">
    <property type="entry name" value="GRIP_dom"/>
</dbReference>
<evidence type="ECO:0000313" key="7">
    <source>
        <dbReference type="EMBL" id="CAF0741856.1"/>
    </source>
</evidence>
<feature type="domain" description="GRIP" evidence="6">
    <location>
        <begin position="1391"/>
        <end position="1440"/>
    </location>
</feature>
<feature type="coiled-coil region" evidence="4">
    <location>
        <begin position="586"/>
        <end position="641"/>
    </location>
</feature>
<evidence type="ECO:0000256" key="5">
    <source>
        <dbReference type="SAM" id="MobiDB-lite"/>
    </source>
</evidence>
<dbReference type="GO" id="GO:0006888">
    <property type="term" value="P:endoplasmic reticulum to Golgi vesicle-mediated transport"/>
    <property type="evidence" value="ECO:0007669"/>
    <property type="project" value="TreeGrafter"/>
</dbReference>
<evidence type="ECO:0000259" key="6">
    <source>
        <dbReference type="PROSITE" id="PS50913"/>
    </source>
</evidence>
<feature type="region of interest" description="Disordered" evidence="5">
    <location>
        <begin position="1580"/>
        <end position="1601"/>
    </location>
</feature>
<evidence type="ECO:0000256" key="4">
    <source>
        <dbReference type="SAM" id="Coils"/>
    </source>
</evidence>
<evidence type="ECO:0000256" key="2">
    <source>
        <dbReference type="ARBA" id="ARBA00023034"/>
    </source>
</evidence>
<proteinExistence type="predicted"/>
<gene>
    <name evidence="7" type="ORF">OVA965_LOCUS1487</name>
    <name evidence="8" type="ORF">TMI583_LOCUS1488</name>
</gene>
<feature type="coiled-coil region" evidence="4">
    <location>
        <begin position="732"/>
        <end position="773"/>
    </location>
</feature>
<dbReference type="GO" id="GO:0031267">
    <property type="term" value="F:small GTPase binding"/>
    <property type="evidence" value="ECO:0007669"/>
    <property type="project" value="TreeGrafter"/>
</dbReference>
<dbReference type="PANTHER" id="PTHR18921:SF2">
    <property type="entry name" value="THYROID RECEPTOR-INTERACTING PROTEIN 11"/>
    <property type="match status" value="1"/>
</dbReference>
<feature type="coiled-coil region" evidence="4">
    <location>
        <begin position="140"/>
        <end position="167"/>
    </location>
</feature>
<dbReference type="GO" id="GO:0007030">
    <property type="term" value="P:Golgi organization"/>
    <property type="evidence" value="ECO:0007669"/>
    <property type="project" value="TreeGrafter"/>
</dbReference>
<evidence type="ECO:0000313" key="9">
    <source>
        <dbReference type="Proteomes" id="UP000682733"/>
    </source>
</evidence>
<dbReference type="PANTHER" id="PTHR18921">
    <property type="entry name" value="MYOSIN HEAVY CHAIN - RELATED"/>
    <property type="match status" value="1"/>
</dbReference>
<evidence type="ECO:0000256" key="3">
    <source>
        <dbReference type="ARBA" id="ARBA00023054"/>
    </source>
</evidence>
<feature type="region of interest" description="Disordered" evidence="5">
    <location>
        <begin position="776"/>
        <end position="795"/>
    </location>
</feature>
<feature type="coiled-coil region" evidence="4">
    <location>
        <begin position="863"/>
        <end position="918"/>
    </location>
</feature>
<dbReference type="Proteomes" id="UP000677228">
    <property type="component" value="Unassembled WGS sequence"/>
</dbReference>
<feature type="compositionally biased region" description="Acidic residues" evidence="5">
    <location>
        <begin position="344"/>
        <end position="355"/>
    </location>
</feature>
<accession>A0A8S2GHM0</accession>
<feature type="coiled-coil region" evidence="4">
    <location>
        <begin position="1087"/>
        <end position="1132"/>
    </location>
</feature>
<name>A0A8S2GHM0_9BILA</name>
<dbReference type="PROSITE" id="PS50913">
    <property type="entry name" value="GRIP"/>
    <property type="match status" value="1"/>
</dbReference>
<sequence length="1601" mass="188416">MSWLSGNLSRGFQNISGQISTITKDILTEVSSDKGNDPVTELEAAKNQIQELEMSKQELQDQYISLKKFCDEMIMQKRAVDYKAKTLLTATRQTLVEEDDELRHLRDDKQQTVIANKNKENTWTDLLEEDTDDKPEISESIKYQQIIKELKNENVCLRDEIGNLKKTLKSNQFVKDSHRQEEDAIAVEQVSPEQMTTYREEYEETITKLKNRIRELEDWNEPELRKNLEVQKAVDDVDKELLSQELEQANEKLTWYSDQLKQHQTQQSYLNQLQINYDTLKNDHEQLNIKLSQLNDELQHDQIKIRNYEIQLQYIDEYEKTITTLQQELEDIQQKSSKNQQQMQDEEQQTEINNDEQEHQARLLVEERERCDQLSSDYEQICRLLEETRLMLNERSESLTSLENLFQQNEDYKKKYYDLVQYKNNFQERSTSPIFSDQSDGTEELKLKEKQLIDDLNSSQDQQNMLKLTIEDLNGQIKMLQEQQQLQEKQLVADLNSSQDQQNMLESTIEDLNGQIKMLKEQQQLQEKQLVADLNSSQDQQNMLKLTIEDLNGQIKMLKEQQQLQETISTKEEETNDQLKYELGLREMLERQLIQSNEDIQLLQNENEQQLLRLNDLLEVAQEKDTRIQTLEQQIQILNASPSPLLSPNKHVRSPSPQTFERLLDLEAQIFENEKKLKQFQFVYDQISERLPPESVDIILDYSDELESSLSDKFLNLFEKWSIYVQQQIGTMTIIQQELENLKQILSEKNDDLEKLQFDLNLTKTKLDELDQEHSLCPPSHNNELESVTLDNGENDDELESEQELRMILEKQYQQPIPLALRSQSATSSSYISSTPGEKQQLIAQIEMLTSILSEKDCELIQYQQQEKMNNDNIKQIELLQKQLKQYDLDRELRQFELNDMRNIFDEKLRENSSLKKEKHYFIERLTELEREKQEQPLSVLPLQSTPSVVEAINQHEDVTYETLQAMTKLVHEREQEILQLKQSFQMEQQDQSKQHIQLKSDSDQITEFSKHQKDEALLYYSSEYNHIVQLYNDLNSKYSQLQIDYQQVQSLLTQKQEAYLLIQNELINHQNLLYHEKKKTEDFEQLKQLVQEKNVYIQTLIEAEQRLQLKLNEYERELKLLEQMNFDMKTNENILHEKIEEVTQKNNLDLLQTECKRLTYERDQAIIEMKRYHIEIEQFKLMSSQFDEREKKYTHENERLRSHLLTIEESYTIEAVQSEEREKVLRIQVSTLTEEVKQQTEIINQLNSTYESSKQTLTNELGQLRYEYSKIEAQNTTLNNQLIYQTKCANNLQIVLEQFQRDRDQHVNENLRRYHDALREQTAIATRLTTENSEIRSKLDEYEEALNAAKCLTEQIEKKDQLISALRQEIQDKEILLKQYEQQIKDVDVSNVTRVEKHLVKNILLGYFHTPSTKRHEVIPLLGALVGFTQEEYQKAVEQTMNSQSIHNGNGWLGGWFSPDSGVNTGRTRTQSASSSYDPNKSFTELLIQYVDQQSGHDPSIRAKFNTDNYMAMHSNKTTAPTGRILLSKPPLLATNSFLNGTQHLKHVTTDSNDSPSGDYQQFLPPIKTNLPTTTMMTETDSQVPSEVSSSAILEDLLKS</sequence>
<feature type="coiled-coil region" evidence="4">
    <location>
        <begin position="42"/>
        <end position="69"/>
    </location>
</feature>
<evidence type="ECO:0000313" key="8">
    <source>
        <dbReference type="EMBL" id="CAF3519377.1"/>
    </source>
</evidence>
<feature type="compositionally biased region" description="Polar residues" evidence="5">
    <location>
        <begin position="780"/>
        <end position="792"/>
    </location>
</feature>
<feature type="compositionally biased region" description="Low complexity" evidence="5">
    <location>
        <begin position="334"/>
        <end position="343"/>
    </location>
</feature>
<dbReference type="GO" id="GO:0005794">
    <property type="term" value="C:Golgi apparatus"/>
    <property type="evidence" value="ECO:0007669"/>
    <property type="project" value="UniProtKB-SubCell"/>
</dbReference>
<feature type="compositionally biased region" description="Polar residues" evidence="5">
    <location>
        <begin position="1582"/>
        <end position="1593"/>
    </location>
</feature>
<keyword evidence="2" id="KW-0333">Golgi apparatus</keyword>
<keyword evidence="3 4" id="KW-0175">Coiled coil</keyword>
<comment type="subcellular location">
    <subcellularLocation>
        <location evidence="1">Golgi apparatus</location>
    </subcellularLocation>
</comment>
<dbReference type="EMBL" id="CAJOBA010000275">
    <property type="protein sequence ID" value="CAF3519377.1"/>
    <property type="molecule type" value="Genomic_DNA"/>
</dbReference>
<protein>
    <recommendedName>
        <fullName evidence="6">GRIP domain-containing protein</fullName>
    </recommendedName>
</protein>
<comment type="caution">
    <text evidence="8">The sequence shown here is derived from an EMBL/GenBank/DDBJ whole genome shotgun (WGS) entry which is preliminary data.</text>
</comment>
<feature type="coiled-coil region" evidence="4">
    <location>
        <begin position="463"/>
        <end position="561"/>
    </location>
</feature>
<reference evidence="8" key="1">
    <citation type="submission" date="2021-02" db="EMBL/GenBank/DDBJ databases">
        <authorList>
            <person name="Nowell W R."/>
        </authorList>
    </citation>
    <scope>NUCLEOTIDE SEQUENCE</scope>
</reference>
<evidence type="ECO:0000256" key="1">
    <source>
        <dbReference type="ARBA" id="ARBA00004555"/>
    </source>
</evidence>